<evidence type="ECO:0008006" key="3">
    <source>
        <dbReference type="Google" id="ProtNLM"/>
    </source>
</evidence>
<dbReference type="Proteomes" id="UP000650628">
    <property type="component" value="Unassembled WGS sequence"/>
</dbReference>
<dbReference type="InterPro" id="IPR014543">
    <property type="entry name" value="UCP028291"/>
</dbReference>
<comment type="caution">
    <text evidence="1">The sequence shown here is derived from an EMBL/GenBank/DDBJ whole genome shotgun (WGS) entry which is preliminary data.</text>
</comment>
<proteinExistence type="predicted"/>
<dbReference type="Gene3D" id="3.30.310.50">
    <property type="entry name" value="Alpha-D-phosphohexomutase, C-terminal domain"/>
    <property type="match status" value="1"/>
</dbReference>
<evidence type="ECO:0000313" key="1">
    <source>
        <dbReference type="EMBL" id="GII31170.1"/>
    </source>
</evidence>
<protein>
    <recommendedName>
        <fullName evidence="3">DUF2218 domain-containing protein</fullName>
    </recommendedName>
</protein>
<name>A0A8J3U1M8_9ACTN</name>
<dbReference type="RefSeq" id="WP_203955108.1">
    <property type="nucleotide sequence ID" value="NZ_BOOO01000024.1"/>
</dbReference>
<evidence type="ECO:0000313" key="2">
    <source>
        <dbReference type="Proteomes" id="UP000650628"/>
    </source>
</evidence>
<keyword evidence="2" id="KW-1185">Reference proteome</keyword>
<reference evidence="1 2" key="1">
    <citation type="submission" date="2021-01" db="EMBL/GenBank/DDBJ databases">
        <title>Whole genome shotgun sequence of Planotetraspora mira NBRC 15435.</title>
        <authorList>
            <person name="Komaki H."/>
            <person name="Tamura T."/>
        </authorList>
    </citation>
    <scope>NUCLEOTIDE SEQUENCE [LARGE SCALE GENOMIC DNA]</scope>
    <source>
        <strain evidence="1 2">NBRC 15435</strain>
    </source>
</reference>
<dbReference type="EMBL" id="BOOO01000024">
    <property type="protein sequence ID" value="GII31170.1"/>
    <property type="molecule type" value="Genomic_DNA"/>
</dbReference>
<organism evidence="1 2">
    <name type="scientific">Planotetraspora mira</name>
    <dbReference type="NCBI Taxonomy" id="58121"/>
    <lineage>
        <taxon>Bacteria</taxon>
        <taxon>Bacillati</taxon>
        <taxon>Actinomycetota</taxon>
        <taxon>Actinomycetes</taxon>
        <taxon>Streptosporangiales</taxon>
        <taxon>Streptosporangiaceae</taxon>
        <taxon>Planotetraspora</taxon>
    </lineage>
</organism>
<gene>
    <name evidence="1" type="ORF">Pmi06nite_46120</name>
</gene>
<accession>A0A8J3U1M8</accession>
<sequence length="124" mass="13914">MPILQTQIPTERAGRYLVQFCRHASAMGGAHTHRMHRNGTTPHREVQVTAEWSDVSGVVTFTPWGRCTLTADAGTLTLRIDAPDEDGLAQIRDTVTRDFERFSLRDPMTVTWQRSETPGALPPR</sequence>
<dbReference type="AlphaFoldDB" id="A0A8J3U1M8"/>
<dbReference type="Pfam" id="PF09981">
    <property type="entry name" value="DUF2218"/>
    <property type="match status" value="1"/>
</dbReference>